<comment type="caution">
    <text evidence="6">Lacks conserved residue(s) required for the propagation of feature annotation.</text>
</comment>
<dbReference type="STRING" id="156994.SAMN04488028_106188"/>
<feature type="binding site" evidence="6">
    <location>
        <position position="73"/>
    </location>
    <ligand>
        <name>(6R)-10-formyltetrahydrofolate</name>
        <dbReference type="ChEBI" id="CHEBI:195366"/>
    </ligand>
</feature>
<evidence type="ECO:0000313" key="9">
    <source>
        <dbReference type="Proteomes" id="UP000184474"/>
    </source>
</evidence>
<dbReference type="Gene3D" id="3.40.50.170">
    <property type="entry name" value="Formyl transferase, N-terminal domain"/>
    <property type="match status" value="1"/>
</dbReference>
<evidence type="ECO:0000313" key="8">
    <source>
        <dbReference type="EMBL" id="SHK60553.1"/>
    </source>
</evidence>
<dbReference type="GO" id="GO:0006189">
    <property type="term" value="P:'de novo' IMP biosynthetic process"/>
    <property type="evidence" value="ECO:0007669"/>
    <property type="project" value="UniProtKB-UniRule"/>
</dbReference>
<keyword evidence="9" id="KW-1185">Reference proteome</keyword>
<evidence type="ECO:0000256" key="5">
    <source>
        <dbReference type="ARBA" id="ARBA00047664"/>
    </source>
</evidence>
<proteinExistence type="inferred from homology"/>
<dbReference type="EMBL" id="FRAA01000006">
    <property type="protein sequence ID" value="SHK60553.1"/>
    <property type="molecule type" value="Genomic_DNA"/>
</dbReference>
<dbReference type="InterPro" id="IPR001555">
    <property type="entry name" value="GART_AS"/>
</dbReference>
<dbReference type="PANTHER" id="PTHR43369:SF2">
    <property type="entry name" value="PHOSPHORIBOSYLGLYCINAMIDE FORMYLTRANSFERASE"/>
    <property type="match status" value="1"/>
</dbReference>
<dbReference type="HAMAP" id="MF_01930">
    <property type="entry name" value="PurN"/>
    <property type="match status" value="1"/>
</dbReference>
<accession>A0A1M6TUH8</accession>
<feature type="binding site" evidence="6">
    <location>
        <position position="117"/>
    </location>
    <ligand>
        <name>(6R)-10-formyltetrahydrofolate</name>
        <dbReference type="ChEBI" id="CHEBI:195366"/>
    </ligand>
</feature>
<feature type="binding site" evidence="6">
    <location>
        <begin position="27"/>
        <end position="29"/>
    </location>
    <ligand>
        <name>N(1)-(5-phospho-beta-D-ribosyl)glycinamide</name>
        <dbReference type="ChEBI" id="CHEBI:143788"/>
    </ligand>
</feature>
<sequence>MQAYSAWLFFIYNMGKIKIAIFASGSGSNAEQITNYFSGHDQIEVVLILSNKPTAYVLERAAKLGVPSQVFDRPTFYQSENVLDSLRTHEVDYIVLAGFLWLVPQYLIEAYREKMINIHPALLPKYGGKGMYGDRVHRAVIADQETESGITIHLVDEVYDNGRILCQERVSLVADDTPDSLAEKIHELEYAYFPKAIESYLLEHKG</sequence>
<dbReference type="EC" id="2.1.2.2" evidence="6"/>
<organism evidence="8 9">
    <name type="scientific">Reichenbachiella agariperforans</name>
    <dbReference type="NCBI Taxonomy" id="156994"/>
    <lineage>
        <taxon>Bacteria</taxon>
        <taxon>Pseudomonadati</taxon>
        <taxon>Bacteroidota</taxon>
        <taxon>Cytophagia</taxon>
        <taxon>Cytophagales</taxon>
        <taxon>Reichenbachiellaceae</taxon>
        <taxon>Reichenbachiella</taxon>
    </lineage>
</organism>
<dbReference type="CDD" id="cd08645">
    <property type="entry name" value="FMT_core_GART"/>
    <property type="match status" value="1"/>
</dbReference>
<feature type="domain" description="Formyl transferase N-terminal" evidence="7">
    <location>
        <begin position="18"/>
        <end position="197"/>
    </location>
</feature>
<dbReference type="InterPro" id="IPR002376">
    <property type="entry name" value="Formyl_transf_N"/>
</dbReference>
<dbReference type="Proteomes" id="UP000184474">
    <property type="component" value="Unassembled WGS sequence"/>
</dbReference>
<dbReference type="PROSITE" id="PS00373">
    <property type="entry name" value="GART"/>
    <property type="match status" value="1"/>
</dbReference>
<dbReference type="GO" id="GO:0005829">
    <property type="term" value="C:cytosol"/>
    <property type="evidence" value="ECO:0007669"/>
    <property type="project" value="TreeGrafter"/>
</dbReference>
<dbReference type="InterPro" id="IPR036477">
    <property type="entry name" value="Formyl_transf_N_sf"/>
</dbReference>
<dbReference type="PANTHER" id="PTHR43369">
    <property type="entry name" value="PHOSPHORIBOSYLGLYCINAMIDE FORMYLTRANSFERASE"/>
    <property type="match status" value="1"/>
</dbReference>
<evidence type="ECO:0000256" key="2">
    <source>
        <dbReference type="ARBA" id="ARBA00022679"/>
    </source>
</evidence>
<dbReference type="Pfam" id="PF00551">
    <property type="entry name" value="Formyl_trans_N"/>
    <property type="match status" value="1"/>
</dbReference>
<feature type="site" description="Raises pKa of active site His" evidence="6">
    <location>
        <position position="160"/>
    </location>
</feature>
<evidence type="ECO:0000256" key="3">
    <source>
        <dbReference type="ARBA" id="ARBA00022755"/>
    </source>
</evidence>
<gene>
    <name evidence="6" type="primary">purN</name>
    <name evidence="8" type="ORF">SAMN04488028_106188</name>
</gene>
<dbReference type="InterPro" id="IPR004607">
    <property type="entry name" value="GART"/>
</dbReference>
<comment type="function">
    <text evidence="6">Catalyzes the transfer of a formyl group from 10-formyltetrahydrofolate to 5-phospho-ribosyl-glycinamide (GAR), producing 5-phospho-ribosyl-N-formylglycinamide (FGAR) and tetrahydrofolate.</text>
</comment>
<keyword evidence="3 6" id="KW-0658">Purine biosynthesis</keyword>
<comment type="similarity">
    <text evidence="4 6">Belongs to the GART family.</text>
</comment>
<protein>
    <recommendedName>
        <fullName evidence="6">Phosphoribosylglycinamide formyltransferase</fullName>
        <ecNumber evidence="6">2.1.2.2</ecNumber>
    </recommendedName>
    <alternativeName>
        <fullName evidence="6">5'-phosphoribosylglycinamide transformylase</fullName>
    </alternativeName>
    <alternativeName>
        <fullName evidence="6">GAR transformylase</fullName>
        <shortName evidence="6">GART</shortName>
    </alternativeName>
</protein>
<comment type="catalytic activity">
    <reaction evidence="5 6">
        <text>N(1)-(5-phospho-beta-D-ribosyl)glycinamide + (6R)-10-formyltetrahydrofolate = N(2)-formyl-N(1)-(5-phospho-beta-D-ribosyl)glycinamide + (6S)-5,6,7,8-tetrahydrofolate + H(+)</text>
        <dbReference type="Rhea" id="RHEA:15053"/>
        <dbReference type="ChEBI" id="CHEBI:15378"/>
        <dbReference type="ChEBI" id="CHEBI:57453"/>
        <dbReference type="ChEBI" id="CHEBI:143788"/>
        <dbReference type="ChEBI" id="CHEBI:147286"/>
        <dbReference type="ChEBI" id="CHEBI:195366"/>
        <dbReference type="EC" id="2.1.2.2"/>
    </reaction>
</comment>
<keyword evidence="2 6" id="KW-0808">Transferase</keyword>
<evidence type="ECO:0000259" key="7">
    <source>
        <dbReference type="Pfam" id="PF00551"/>
    </source>
</evidence>
<dbReference type="AlphaFoldDB" id="A0A1M6TUH8"/>
<evidence type="ECO:0000256" key="4">
    <source>
        <dbReference type="ARBA" id="ARBA00038440"/>
    </source>
</evidence>
<dbReference type="GO" id="GO:0004644">
    <property type="term" value="F:phosphoribosylglycinamide formyltransferase activity"/>
    <property type="evidence" value="ECO:0007669"/>
    <property type="project" value="UniProtKB-UniRule"/>
</dbReference>
<dbReference type="UniPathway" id="UPA00074">
    <property type="reaction ID" value="UER00126"/>
</dbReference>
<dbReference type="SUPFAM" id="SSF53328">
    <property type="entry name" value="Formyltransferase"/>
    <property type="match status" value="1"/>
</dbReference>
<feature type="active site" description="Proton donor" evidence="6">
    <location>
        <position position="119"/>
    </location>
</feature>
<reference evidence="9" key="1">
    <citation type="submission" date="2016-11" db="EMBL/GenBank/DDBJ databases">
        <authorList>
            <person name="Varghese N."/>
            <person name="Submissions S."/>
        </authorList>
    </citation>
    <scope>NUCLEOTIDE SEQUENCE [LARGE SCALE GENOMIC DNA]</scope>
    <source>
        <strain evidence="9">DSM 26134</strain>
    </source>
</reference>
<comment type="pathway">
    <text evidence="1 6">Purine metabolism; IMP biosynthesis via de novo pathway; N(2)-formyl-N(1)-(5-phospho-D-ribosyl)glycinamide from N(1)-(5-phospho-D-ribosyl)glycinamide (10-formyl THF route): step 1/1.</text>
</comment>
<evidence type="ECO:0000256" key="6">
    <source>
        <dbReference type="HAMAP-Rule" id="MF_01930"/>
    </source>
</evidence>
<name>A0A1M6TUH8_REIAG</name>
<evidence type="ECO:0000256" key="1">
    <source>
        <dbReference type="ARBA" id="ARBA00005054"/>
    </source>
</evidence>